<feature type="compositionally biased region" description="Acidic residues" evidence="1">
    <location>
        <begin position="73"/>
        <end position="86"/>
    </location>
</feature>
<gene>
    <name evidence="2" type="ORF">PGT21_009556</name>
</gene>
<reference evidence="2 3" key="1">
    <citation type="submission" date="2019-05" db="EMBL/GenBank/DDBJ databases">
        <title>Emergence of the Ug99 lineage of the wheat stem rust pathogen through somatic hybridization.</title>
        <authorList>
            <person name="Li F."/>
            <person name="Upadhyaya N.M."/>
            <person name="Sperschneider J."/>
            <person name="Matny O."/>
            <person name="Nguyen-Phuc H."/>
            <person name="Mago R."/>
            <person name="Raley C."/>
            <person name="Miller M.E."/>
            <person name="Silverstein K.A.T."/>
            <person name="Henningsen E."/>
            <person name="Hirsch C.D."/>
            <person name="Visser B."/>
            <person name="Pretorius Z.A."/>
            <person name="Steffenson B.J."/>
            <person name="Schwessinger B."/>
            <person name="Dodds P.N."/>
            <person name="Figueroa M."/>
        </authorList>
    </citation>
    <scope>NUCLEOTIDE SEQUENCE [LARGE SCALE GENOMIC DNA]</scope>
    <source>
        <strain evidence="2">21-0</strain>
    </source>
</reference>
<sequence>MQTKLGRQKNCEYRFSGVHENALESSDALDILGSKHAYRVTYYDNINMFLKTNVRLIIQDANEHSGEEINEKDVDEEAEVDDEEENESRKIESRDSRLNAAGAEVARVIFNVGRRSN</sequence>
<feature type="region of interest" description="Disordered" evidence="1">
    <location>
        <begin position="63"/>
        <end position="96"/>
    </location>
</feature>
<dbReference type="EMBL" id="VSWC01000105">
    <property type="protein sequence ID" value="KAA1086714.1"/>
    <property type="molecule type" value="Genomic_DNA"/>
</dbReference>
<evidence type="ECO:0000313" key="3">
    <source>
        <dbReference type="Proteomes" id="UP000324748"/>
    </source>
</evidence>
<keyword evidence="3" id="KW-1185">Reference proteome</keyword>
<dbReference type="AlphaFoldDB" id="A0A5B0NDS2"/>
<feature type="compositionally biased region" description="Basic and acidic residues" evidence="1">
    <location>
        <begin position="87"/>
        <end position="96"/>
    </location>
</feature>
<protein>
    <submittedName>
        <fullName evidence="2">Uncharacterized protein</fullName>
    </submittedName>
</protein>
<name>A0A5B0NDS2_PUCGR</name>
<accession>A0A5B0NDS2</accession>
<organism evidence="2 3">
    <name type="scientific">Puccinia graminis f. sp. tritici</name>
    <dbReference type="NCBI Taxonomy" id="56615"/>
    <lineage>
        <taxon>Eukaryota</taxon>
        <taxon>Fungi</taxon>
        <taxon>Dikarya</taxon>
        <taxon>Basidiomycota</taxon>
        <taxon>Pucciniomycotina</taxon>
        <taxon>Pucciniomycetes</taxon>
        <taxon>Pucciniales</taxon>
        <taxon>Pucciniaceae</taxon>
        <taxon>Puccinia</taxon>
    </lineage>
</organism>
<proteinExistence type="predicted"/>
<feature type="compositionally biased region" description="Basic and acidic residues" evidence="1">
    <location>
        <begin position="63"/>
        <end position="72"/>
    </location>
</feature>
<evidence type="ECO:0000256" key="1">
    <source>
        <dbReference type="SAM" id="MobiDB-lite"/>
    </source>
</evidence>
<comment type="caution">
    <text evidence="2">The sequence shown here is derived from an EMBL/GenBank/DDBJ whole genome shotgun (WGS) entry which is preliminary data.</text>
</comment>
<dbReference type="Proteomes" id="UP000324748">
    <property type="component" value="Unassembled WGS sequence"/>
</dbReference>
<evidence type="ECO:0000313" key="2">
    <source>
        <dbReference type="EMBL" id="KAA1086714.1"/>
    </source>
</evidence>